<reference evidence="2 3" key="1">
    <citation type="journal article" date="2016" name="Mol. Biol. Evol.">
        <title>Comparative Genomics of Early-Diverging Mushroom-Forming Fungi Provides Insights into the Origins of Lignocellulose Decay Capabilities.</title>
        <authorList>
            <person name="Nagy L.G."/>
            <person name="Riley R."/>
            <person name="Tritt A."/>
            <person name="Adam C."/>
            <person name="Daum C."/>
            <person name="Floudas D."/>
            <person name="Sun H."/>
            <person name="Yadav J.S."/>
            <person name="Pangilinan J."/>
            <person name="Larsson K.H."/>
            <person name="Matsuura K."/>
            <person name="Barry K."/>
            <person name="Labutti K."/>
            <person name="Kuo R."/>
            <person name="Ohm R.A."/>
            <person name="Bhattacharya S.S."/>
            <person name="Shirouzu T."/>
            <person name="Yoshinaga Y."/>
            <person name="Martin F.M."/>
            <person name="Grigoriev I.V."/>
            <person name="Hibbett D.S."/>
        </authorList>
    </citation>
    <scope>NUCLEOTIDE SEQUENCE [LARGE SCALE GENOMIC DNA]</scope>
    <source>
        <strain evidence="2 3">HHB10207 ss-3</strain>
    </source>
</reference>
<sequence>MSVPGRLEAMNASPTHSKLRVRITLSAPWFVAGGDITGKMEVECRADRMIGVGSIMVELIATEELVSKAHSATSCFIHFHQLFQGQGLPPSNAVHSRSVSGTDPFPMSYFPGRKGITTFFFRMKIPPISPGSVSLGGGVAKVRYQIRGSVEVSWRGANKIVTDTKEAVIVETWRDDDRHDAQNIILGEGGKFWAQGTLLRGYAVAGETAAVDLHIKNHTAKKTSNLSLSLVRVLVPPDESPSSPSFKLSDTVFTETFKGPEYVVGPSSEGLAKLVFDVPKNATGVRGGKRLNQRGQTFDPIFEIQCLVRIKIGLGPFPNELVLDIPFVVYHPSVIKAHESMALQPPRPLFAGYGRGTPTPPLPSPTFQNSSRPVSPWPASPHFPYERSMEQEQSYFLQQHAASIPAPASPTRSIRSYHPPVSPHSNWPVQAPYAAVPPVFPTGVQPQVHYARSFQTPLLQRPASTIAITSQQPARLPEPPLAQSYDSPTGQLANRISQHLHQSSRNRSTSPVRRRPMLPPIPSPQDVSRQGTTESTVLSPRPMSSPNHSFDFKTGVVRSERVQKLEMMVERVGRAKAMTNDDPFISKAVDHTVQASSSFLRQPDAVVQNSQPCIPDASTITATFPPSGKDNSPVPLITPGDIPQSDIALRDRRGGLDALERKLLGEVGTQRIKLDHQRPTSLADLGFSTSSLAPQMSMDQPTMPRRSSPTLRPPGQSSDLYGEALPDSRDSVPFAERSPLQGSGFTDLETPSFRQSAPHLVISEGVTYHDRAPVDGGKLLEPRPIRLQMRKFNAENLRLPEESENKHPIYPGKGDGCGTTTSTTSTWASPPSPSSSQARSYGVRTSATRRSPIKTVNPNLSPDRPTNESKSYSGGGSPHQPAKVTSSPAVLSESYATPVLSYAAGVDSYSLSPRMSKPNSTVRGLFGESVEQVTSPASELTFGKAKLQDLIKRYQT</sequence>
<gene>
    <name evidence="2" type="ORF">SISSUDRAFT_712203</name>
</gene>
<evidence type="ECO:0000313" key="3">
    <source>
        <dbReference type="Proteomes" id="UP000076798"/>
    </source>
</evidence>
<feature type="region of interest" description="Disordered" evidence="1">
    <location>
        <begin position="684"/>
        <end position="751"/>
    </location>
</feature>
<evidence type="ECO:0000256" key="1">
    <source>
        <dbReference type="SAM" id="MobiDB-lite"/>
    </source>
</evidence>
<dbReference type="EMBL" id="KV428056">
    <property type="protein sequence ID" value="KZT38842.1"/>
    <property type="molecule type" value="Genomic_DNA"/>
</dbReference>
<feature type="region of interest" description="Disordered" evidence="1">
    <location>
        <begin position="351"/>
        <end position="378"/>
    </location>
</feature>
<feature type="compositionally biased region" description="Polar residues" evidence="1">
    <location>
        <begin position="837"/>
        <end position="860"/>
    </location>
</feature>
<accession>A0A166DSE9</accession>
<dbReference type="AlphaFoldDB" id="A0A166DSE9"/>
<proteinExistence type="predicted"/>
<feature type="compositionally biased region" description="Low complexity" evidence="1">
    <location>
        <begin position="819"/>
        <end position="829"/>
    </location>
</feature>
<protein>
    <recommendedName>
        <fullName evidence="4">Arrestin C-terminal-like domain-containing protein</fullName>
    </recommendedName>
</protein>
<feature type="region of interest" description="Disordered" evidence="1">
    <location>
        <begin position="497"/>
        <end position="551"/>
    </location>
</feature>
<feature type="compositionally biased region" description="Basic and acidic residues" evidence="1">
    <location>
        <begin position="798"/>
        <end position="807"/>
    </location>
</feature>
<keyword evidence="3" id="KW-1185">Reference proteome</keyword>
<feature type="compositionally biased region" description="Polar residues" evidence="1">
    <location>
        <begin position="687"/>
        <end position="719"/>
    </location>
</feature>
<organism evidence="2 3">
    <name type="scientific">Sistotremastrum suecicum HHB10207 ss-3</name>
    <dbReference type="NCBI Taxonomy" id="1314776"/>
    <lineage>
        <taxon>Eukaryota</taxon>
        <taxon>Fungi</taxon>
        <taxon>Dikarya</taxon>
        <taxon>Basidiomycota</taxon>
        <taxon>Agaricomycotina</taxon>
        <taxon>Agaricomycetes</taxon>
        <taxon>Sistotremastrales</taxon>
        <taxon>Sistotremastraceae</taxon>
        <taxon>Sistotremastrum</taxon>
    </lineage>
</organism>
<feature type="compositionally biased region" description="Polar residues" evidence="1">
    <location>
        <begin position="525"/>
        <end position="548"/>
    </location>
</feature>
<feature type="compositionally biased region" description="Polar residues" evidence="1">
    <location>
        <begin position="497"/>
        <end position="511"/>
    </location>
</feature>
<dbReference type="Proteomes" id="UP000076798">
    <property type="component" value="Unassembled WGS sequence"/>
</dbReference>
<evidence type="ECO:0008006" key="4">
    <source>
        <dbReference type="Google" id="ProtNLM"/>
    </source>
</evidence>
<evidence type="ECO:0000313" key="2">
    <source>
        <dbReference type="EMBL" id="KZT38842.1"/>
    </source>
</evidence>
<feature type="region of interest" description="Disordered" evidence="1">
    <location>
        <begin position="470"/>
        <end position="489"/>
    </location>
</feature>
<dbReference type="Gene3D" id="2.60.40.640">
    <property type="match status" value="1"/>
</dbReference>
<dbReference type="InterPro" id="IPR014752">
    <property type="entry name" value="Arrestin-like_C"/>
</dbReference>
<dbReference type="OrthoDB" id="298939at2759"/>
<name>A0A166DSE9_9AGAM</name>
<feature type="region of interest" description="Disordered" evidence="1">
    <location>
        <begin position="796"/>
        <end position="890"/>
    </location>
</feature>
<dbReference type="STRING" id="1314776.A0A166DSE9"/>